<proteinExistence type="predicted"/>
<name>A0A367L731_9HYPO</name>
<dbReference type="Proteomes" id="UP000253664">
    <property type="component" value="Unassembled WGS sequence"/>
</dbReference>
<dbReference type="EMBL" id="LKCN02000013">
    <property type="protein sequence ID" value="RCI10240.1"/>
    <property type="molecule type" value="Genomic_DNA"/>
</dbReference>
<accession>A0A367L731</accession>
<reference evidence="2 3" key="1">
    <citation type="journal article" date="2015" name="BMC Genomics">
        <title>Insights from the genome of Ophiocordyceps polyrhachis-furcata to pathogenicity and host specificity in insect fungi.</title>
        <authorList>
            <person name="Wichadakul D."/>
            <person name="Kobmoo N."/>
            <person name="Ingsriswang S."/>
            <person name="Tangphatsornruang S."/>
            <person name="Chantasingh D."/>
            <person name="Luangsa-ard J.J."/>
            <person name="Eurwilaichitr L."/>
        </authorList>
    </citation>
    <scope>NUCLEOTIDE SEQUENCE [LARGE SCALE GENOMIC DNA]</scope>
    <source>
        <strain evidence="2 3">BCC 54312</strain>
    </source>
</reference>
<comment type="caution">
    <text evidence="2">The sequence shown here is derived from an EMBL/GenBank/DDBJ whole genome shotgun (WGS) entry which is preliminary data.</text>
</comment>
<feature type="coiled-coil region" evidence="1">
    <location>
        <begin position="13"/>
        <end position="40"/>
    </location>
</feature>
<keyword evidence="3" id="KW-1185">Reference proteome</keyword>
<organism evidence="2 3">
    <name type="scientific">Ophiocordyceps polyrhachis-furcata BCC 54312</name>
    <dbReference type="NCBI Taxonomy" id="1330021"/>
    <lineage>
        <taxon>Eukaryota</taxon>
        <taxon>Fungi</taxon>
        <taxon>Dikarya</taxon>
        <taxon>Ascomycota</taxon>
        <taxon>Pezizomycotina</taxon>
        <taxon>Sordariomycetes</taxon>
        <taxon>Hypocreomycetidae</taxon>
        <taxon>Hypocreales</taxon>
        <taxon>Ophiocordycipitaceae</taxon>
        <taxon>Ophiocordyceps</taxon>
    </lineage>
</organism>
<protein>
    <submittedName>
        <fullName evidence="2">Uncharacterized protein</fullName>
    </submittedName>
</protein>
<evidence type="ECO:0000313" key="3">
    <source>
        <dbReference type="Proteomes" id="UP000253664"/>
    </source>
</evidence>
<evidence type="ECO:0000256" key="1">
    <source>
        <dbReference type="SAM" id="Coils"/>
    </source>
</evidence>
<sequence>MPGGVGGMPLMSVQDAESALAAARKETEKLEKGLNAVIRRNRRLLLGTRVAESYMAGNCIMGRR</sequence>
<dbReference type="OrthoDB" id="1923159at2759"/>
<evidence type="ECO:0000313" key="2">
    <source>
        <dbReference type="EMBL" id="RCI10240.1"/>
    </source>
</evidence>
<gene>
    <name evidence="2" type="ORF">L249_8539</name>
</gene>
<keyword evidence="1" id="KW-0175">Coiled coil</keyword>
<dbReference type="AlphaFoldDB" id="A0A367L731"/>